<evidence type="ECO:0000313" key="2">
    <source>
        <dbReference type="Proteomes" id="UP000009168"/>
    </source>
</evidence>
<gene>
    <name evidence="1" type="ORF">TTHERM_000730311</name>
</gene>
<protein>
    <submittedName>
        <fullName evidence="1">Uncharacterized protein</fullName>
    </submittedName>
</protein>
<name>W7X6W5_TETTS</name>
<evidence type="ECO:0000313" key="1">
    <source>
        <dbReference type="EMBL" id="EWS72128.1"/>
    </source>
</evidence>
<dbReference type="GeneID" id="24440442"/>
<dbReference type="EMBL" id="GG662485">
    <property type="protein sequence ID" value="EWS72128.1"/>
    <property type="molecule type" value="Genomic_DNA"/>
</dbReference>
<keyword evidence="2" id="KW-1185">Reference proteome</keyword>
<dbReference type="KEGG" id="tet:TTHERM_000730311"/>
<dbReference type="InParanoid" id="W7X6W5"/>
<sequence>MRLTKLLKVKKKNLKRKKRFLSVKRKALEKEIWQFKLIQLIFVSFFKRTKRKKIGQKKDYQMKRKQGNKKKKRFKCQNKNVRSCRDYLRSLIKNQELLKNMRNIQIMLQNQKINIKMFNKFQRNTLNLLKVMTSSIKSTNKWKKNMKKQNMNQINLKKSKIKKFYNQTTTLKTQLKNLKIKYLKEIKYKVLQNRAVVRHLKQTQLQEEFLWQQITYMSAVGMIKRKQDKNIWTLYKIRMKMKRRRQNKKIKIRKKIKNSKKSRKKKSKMTITKEPKQLLQNQNLQVNNQNTLEMCQKKQKKKLKIKNKLNTTIENTNQCKNQSCVFFYFLKLFLLNQFINTKNTSDLFYFQNQYYSILLKQIVILNNKYQCCLKHFNFKASLFFYKNITNKPKIQKIFQIYVNQNNKILLNLKKYKNIKQNRKQIINF</sequence>
<reference evidence="2" key="1">
    <citation type="journal article" date="2006" name="PLoS Biol.">
        <title>Macronuclear genome sequence of the ciliate Tetrahymena thermophila, a model eukaryote.</title>
        <authorList>
            <person name="Eisen J.A."/>
            <person name="Coyne R.S."/>
            <person name="Wu M."/>
            <person name="Wu D."/>
            <person name="Thiagarajan M."/>
            <person name="Wortman J.R."/>
            <person name="Badger J.H."/>
            <person name="Ren Q."/>
            <person name="Amedeo P."/>
            <person name="Jones K.M."/>
            <person name="Tallon L.J."/>
            <person name="Delcher A.L."/>
            <person name="Salzberg S.L."/>
            <person name="Silva J.C."/>
            <person name="Haas B.J."/>
            <person name="Majoros W.H."/>
            <person name="Farzad M."/>
            <person name="Carlton J.M."/>
            <person name="Smith R.K. Jr."/>
            <person name="Garg J."/>
            <person name="Pearlman R.E."/>
            <person name="Karrer K.M."/>
            <person name="Sun L."/>
            <person name="Manning G."/>
            <person name="Elde N.C."/>
            <person name="Turkewitz A.P."/>
            <person name="Asai D.J."/>
            <person name="Wilkes D.E."/>
            <person name="Wang Y."/>
            <person name="Cai H."/>
            <person name="Collins K."/>
            <person name="Stewart B.A."/>
            <person name="Lee S.R."/>
            <person name="Wilamowska K."/>
            <person name="Weinberg Z."/>
            <person name="Ruzzo W.L."/>
            <person name="Wloga D."/>
            <person name="Gaertig J."/>
            <person name="Frankel J."/>
            <person name="Tsao C.-C."/>
            <person name="Gorovsky M.A."/>
            <person name="Keeling P.J."/>
            <person name="Waller R.F."/>
            <person name="Patron N.J."/>
            <person name="Cherry J.M."/>
            <person name="Stover N.A."/>
            <person name="Krieger C.J."/>
            <person name="del Toro C."/>
            <person name="Ryder H.F."/>
            <person name="Williamson S.C."/>
            <person name="Barbeau R.A."/>
            <person name="Hamilton E.P."/>
            <person name="Orias E."/>
        </authorList>
    </citation>
    <scope>NUCLEOTIDE SEQUENCE [LARGE SCALE GENOMIC DNA]</scope>
    <source>
        <strain evidence="2">SB210</strain>
    </source>
</reference>
<proteinExistence type="predicted"/>
<dbReference type="Proteomes" id="UP000009168">
    <property type="component" value="Unassembled WGS sequence"/>
</dbReference>
<dbReference type="AlphaFoldDB" id="W7X6W5"/>
<accession>W7X6W5</accession>
<organism evidence="1 2">
    <name type="scientific">Tetrahymena thermophila (strain SB210)</name>
    <dbReference type="NCBI Taxonomy" id="312017"/>
    <lineage>
        <taxon>Eukaryota</taxon>
        <taxon>Sar</taxon>
        <taxon>Alveolata</taxon>
        <taxon>Ciliophora</taxon>
        <taxon>Intramacronucleata</taxon>
        <taxon>Oligohymenophorea</taxon>
        <taxon>Hymenostomatida</taxon>
        <taxon>Tetrahymenina</taxon>
        <taxon>Tetrahymenidae</taxon>
        <taxon>Tetrahymena</taxon>
    </lineage>
</organism>
<dbReference type="RefSeq" id="XP_012655321.1">
    <property type="nucleotide sequence ID" value="XM_012799867.1"/>
</dbReference>